<dbReference type="NCBIfam" id="TIGR03930">
    <property type="entry name" value="WXG100_ESAT6"/>
    <property type="match status" value="1"/>
</dbReference>
<dbReference type="Proteomes" id="UP000318331">
    <property type="component" value="Unassembled WGS sequence"/>
</dbReference>
<sequence>MAELTVNNEALDALSRGMARATREIREILAALDVAVSTLRAEWTGAASDAYDRAQRDWTCELAAMNDTLERLSDRVENANQNYQETERSNIRMWRS</sequence>
<dbReference type="InterPro" id="IPR036689">
    <property type="entry name" value="ESAT-6-like_sf"/>
</dbReference>
<proteinExistence type="inferred from homology"/>
<gene>
    <name evidence="3" type="ORF">FB466_1947</name>
</gene>
<dbReference type="RefSeq" id="WP_141918016.1">
    <property type="nucleotide sequence ID" value="NZ_BAAAYS010000016.1"/>
</dbReference>
<keyword evidence="4" id="KW-1185">Reference proteome</keyword>
<feature type="coiled-coil region" evidence="2">
    <location>
        <begin position="62"/>
        <end position="89"/>
    </location>
</feature>
<evidence type="ECO:0000313" key="3">
    <source>
        <dbReference type="EMBL" id="TQM61020.1"/>
    </source>
</evidence>
<keyword evidence="2" id="KW-0175">Coiled coil</keyword>
<organism evidence="3 4">
    <name type="scientific">Klugiella xanthotipulae</name>
    <dbReference type="NCBI Taxonomy" id="244735"/>
    <lineage>
        <taxon>Bacteria</taxon>
        <taxon>Bacillati</taxon>
        <taxon>Actinomycetota</taxon>
        <taxon>Actinomycetes</taxon>
        <taxon>Micrococcales</taxon>
        <taxon>Microbacteriaceae</taxon>
        <taxon>Klugiella</taxon>
    </lineage>
</organism>
<reference evidence="3 4" key="1">
    <citation type="submission" date="2019-06" db="EMBL/GenBank/DDBJ databases">
        <title>Sequencing the genomes of 1000 actinobacteria strains.</title>
        <authorList>
            <person name="Klenk H.-P."/>
        </authorList>
    </citation>
    <scope>NUCLEOTIDE SEQUENCE [LARGE SCALE GENOMIC DNA]</scope>
    <source>
        <strain evidence="3 4">DSM 18031</strain>
    </source>
</reference>
<evidence type="ECO:0000256" key="1">
    <source>
        <dbReference type="RuleBase" id="RU362001"/>
    </source>
</evidence>
<dbReference type="SUPFAM" id="SSF140453">
    <property type="entry name" value="EsxAB dimer-like"/>
    <property type="match status" value="1"/>
</dbReference>
<dbReference type="OrthoDB" id="4278078at2"/>
<comment type="caution">
    <text evidence="3">The sequence shown here is derived from an EMBL/GenBank/DDBJ whole genome shotgun (WGS) entry which is preliminary data.</text>
</comment>
<comment type="similarity">
    <text evidence="1">Belongs to the WXG100 family.</text>
</comment>
<dbReference type="EMBL" id="VFPN01000003">
    <property type="protein sequence ID" value="TQM61020.1"/>
    <property type="molecule type" value="Genomic_DNA"/>
</dbReference>
<dbReference type="AlphaFoldDB" id="A0A543HRS6"/>
<accession>A0A543HRS6</accession>
<dbReference type="Pfam" id="PF06013">
    <property type="entry name" value="WXG100"/>
    <property type="match status" value="1"/>
</dbReference>
<dbReference type="InterPro" id="IPR010310">
    <property type="entry name" value="T7SS_ESAT-6-like"/>
</dbReference>
<evidence type="ECO:0000313" key="4">
    <source>
        <dbReference type="Proteomes" id="UP000318331"/>
    </source>
</evidence>
<dbReference type="Gene3D" id="1.10.287.1060">
    <property type="entry name" value="ESAT-6-like"/>
    <property type="match status" value="1"/>
</dbReference>
<evidence type="ECO:0000256" key="2">
    <source>
        <dbReference type="SAM" id="Coils"/>
    </source>
</evidence>
<name>A0A543HRS6_9MICO</name>
<protein>
    <recommendedName>
        <fullName evidence="1">ESAT-6-like protein</fullName>
    </recommendedName>
</protein>